<reference evidence="2" key="1">
    <citation type="submission" date="2022-06" db="EMBL/GenBank/DDBJ databases">
        <authorList>
            <person name="Berger JAMES D."/>
            <person name="Berger JAMES D."/>
        </authorList>
    </citation>
    <scope>NUCLEOTIDE SEQUENCE [LARGE SCALE GENOMIC DNA]</scope>
</reference>
<feature type="compositionally biased region" description="Basic and acidic residues" evidence="1">
    <location>
        <begin position="125"/>
        <end position="134"/>
    </location>
</feature>
<proteinExistence type="predicted"/>
<name>A0AA85JZD5_TRIRE</name>
<dbReference type="AlphaFoldDB" id="A0AA85JZD5"/>
<keyword evidence="2" id="KW-1185">Reference proteome</keyword>
<sequence>MTKLLHYLSHAFKTKKQNRQHVNIIPDTIQSKIMLTDSQPRQEENLNTLENTVEDILEKVNNITEFGEFHKNTEKLTQTAQKSPLSTSSSSRPALKCIDTSLTSMEVSTDVKTQYTPTKGGLFRYIDDDNRRDSINNNDDDGDDEGDKHYHTKGRRENCTDGEEGTIENELRYMMKSQRCQMKKNPHGLKLFETKLGRGGGGGSSSSSMKGRSFHRTGEDSRRL</sequence>
<evidence type="ECO:0000313" key="2">
    <source>
        <dbReference type="Proteomes" id="UP000050795"/>
    </source>
</evidence>
<evidence type="ECO:0000256" key="1">
    <source>
        <dbReference type="SAM" id="MobiDB-lite"/>
    </source>
</evidence>
<feature type="region of interest" description="Disordered" evidence="1">
    <location>
        <begin position="119"/>
        <end position="163"/>
    </location>
</feature>
<protein>
    <submittedName>
        <fullName evidence="3">Uncharacterized protein</fullName>
    </submittedName>
</protein>
<feature type="region of interest" description="Disordered" evidence="1">
    <location>
        <begin position="191"/>
        <end position="224"/>
    </location>
</feature>
<evidence type="ECO:0000313" key="3">
    <source>
        <dbReference type="WBParaSite" id="TREG1_4580.1"/>
    </source>
</evidence>
<dbReference type="WBParaSite" id="TREG1_4580.1">
    <property type="protein sequence ID" value="TREG1_4580.1"/>
    <property type="gene ID" value="TREG1_4580"/>
</dbReference>
<reference evidence="3" key="2">
    <citation type="submission" date="2023-11" db="UniProtKB">
        <authorList>
            <consortium name="WormBaseParasite"/>
        </authorList>
    </citation>
    <scope>IDENTIFICATION</scope>
</reference>
<dbReference type="Proteomes" id="UP000050795">
    <property type="component" value="Unassembled WGS sequence"/>
</dbReference>
<organism evidence="2 3">
    <name type="scientific">Trichobilharzia regenti</name>
    <name type="common">Nasal bird schistosome</name>
    <dbReference type="NCBI Taxonomy" id="157069"/>
    <lineage>
        <taxon>Eukaryota</taxon>
        <taxon>Metazoa</taxon>
        <taxon>Spiralia</taxon>
        <taxon>Lophotrochozoa</taxon>
        <taxon>Platyhelminthes</taxon>
        <taxon>Trematoda</taxon>
        <taxon>Digenea</taxon>
        <taxon>Strigeidida</taxon>
        <taxon>Schistosomatoidea</taxon>
        <taxon>Schistosomatidae</taxon>
        <taxon>Trichobilharzia</taxon>
    </lineage>
</organism>
<accession>A0AA85JZD5</accession>